<dbReference type="Gene3D" id="2.160.20.160">
    <property type="match status" value="1"/>
</dbReference>
<feature type="chain" id="PRO_5022932694" evidence="2">
    <location>
        <begin position="26"/>
        <end position="347"/>
    </location>
</feature>
<dbReference type="GO" id="GO:0005509">
    <property type="term" value="F:calcium ion binding"/>
    <property type="evidence" value="ECO:0007669"/>
    <property type="project" value="InterPro"/>
</dbReference>
<dbReference type="EMBL" id="VUJV01000003">
    <property type="protein sequence ID" value="KAA1419107.1"/>
    <property type="molecule type" value="Genomic_DNA"/>
</dbReference>
<organism evidence="3 4">
    <name type="scientific">Nocardioides humilatus</name>
    <dbReference type="NCBI Taxonomy" id="2607660"/>
    <lineage>
        <taxon>Bacteria</taxon>
        <taxon>Bacillati</taxon>
        <taxon>Actinomycetota</taxon>
        <taxon>Actinomycetes</taxon>
        <taxon>Propionibacteriales</taxon>
        <taxon>Nocardioidaceae</taxon>
        <taxon>Nocardioides</taxon>
    </lineage>
</organism>
<dbReference type="Gene3D" id="2.150.10.10">
    <property type="entry name" value="Serralysin-like metalloprotease, C-terminal"/>
    <property type="match status" value="1"/>
</dbReference>
<evidence type="ECO:0000313" key="3">
    <source>
        <dbReference type="EMBL" id="KAA1419107.1"/>
    </source>
</evidence>
<evidence type="ECO:0000256" key="1">
    <source>
        <dbReference type="SAM" id="MobiDB-lite"/>
    </source>
</evidence>
<dbReference type="Proteomes" id="UP000325003">
    <property type="component" value="Unassembled WGS sequence"/>
</dbReference>
<reference evidence="3 4" key="2">
    <citation type="submission" date="2019-09" db="EMBL/GenBank/DDBJ databases">
        <authorList>
            <person name="Jin C."/>
        </authorList>
    </citation>
    <scope>NUCLEOTIDE SEQUENCE [LARGE SCALE GENOMIC DNA]</scope>
    <source>
        <strain evidence="3 4">BN130099</strain>
    </source>
</reference>
<dbReference type="InterPro" id="IPR011049">
    <property type="entry name" value="Serralysin-like_metalloprot_C"/>
</dbReference>
<protein>
    <submittedName>
        <fullName evidence="3">Calcium-binding protein</fullName>
    </submittedName>
</protein>
<evidence type="ECO:0000256" key="2">
    <source>
        <dbReference type="SAM" id="SignalP"/>
    </source>
</evidence>
<gene>
    <name evidence="3" type="ORF">F0U44_11665</name>
</gene>
<evidence type="ECO:0000313" key="4">
    <source>
        <dbReference type="Proteomes" id="UP000325003"/>
    </source>
</evidence>
<keyword evidence="2" id="KW-0732">Signal</keyword>
<name>A0A5B1LHL0_9ACTN</name>
<proteinExistence type="predicted"/>
<accession>A0A5B1LHL0</accession>
<dbReference type="InterPro" id="IPR001343">
    <property type="entry name" value="Hemolysn_Ca-bd"/>
</dbReference>
<feature type="compositionally biased region" description="Basic and acidic residues" evidence="1">
    <location>
        <begin position="312"/>
        <end position="329"/>
    </location>
</feature>
<keyword evidence="4" id="KW-1185">Reference proteome</keyword>
<reference evidence="3 4" key="1">
    <citation type="submission" date="2019-09" db="EMBL/GenBank/DDBJ databases">
        <title>Nocardioides panacisoli sp. nov., isolated from the soil of a ginseng field.</title>
        <authorList>
            <person name="Cho C."/>
        </authorList>
    </citation>
    <scope>NUCLEOTIDE SEQUENCE [LARGE SCALE GENOMIC DNA]</scope>
    <source>
        <strain evidence="3 4">BN130099</strain>
    </source>
</reference>
<dbReference type="RefSeq" id="WP_149728442.1">
    <property type="nucleotide sequence ID" value="NZ_VUJV01000003.1"/>
</dbReference>
<feature type="region of interest" description="Disordered" evidence="1">
    <location>
        <begin position="96"/>
        <end position="117"/>
    </location>
</feature>
<dbReference type="Pfam" id="PF00353">
    <property type="entry name" value="HemolysinCabind"/>
    <property type="match status" value="2"/>
</dbReference>
<feature type="signal peptide" evidence="2">
    <location>
        <begin position="1"/>
        <end position="25"/>
    </location>
</feature>
<feature type="region of interest" description="Disordered" evidence="1">
    <location>
        <begin position="312"/>
        <end position="331"/>
    </location>
</feature>
<dbReference type="SUPFAM" id="SSF51120">
    <property type="entry name" value="beta-Roll"/>
    <property type="match status" value="1"/>
</dbReference>
<feature type="compositionally biased region" description="Basic and acidic residues" evidence="1">
    <location>
        <begin position="100"/>
        <end position="109"/>
    </location>
</feature>
<dbReference type="PRINTS" id="PR00313">
    <property type="entry name" value="CABNDNGRPT"/>
</dbReference>
<comment type="caution">
    <text evidence="3">The sequence shown here is derived from an EMBL/GenBank/DDBJ whole genome shotgun (WGS) entry which is preliminary data.</text>
</comment>
<sequence length="347" mass="36182">MRTISATLLLTLLALGLASPPTASAGTPTCQGLAATLVGTRGADLRGTAGDDVVVTNGARNVHTRAGDDVICVTRGELVDVVPGAGDDLVDTTAFNGPHVETDLGERGADGSSGDDTYVGGDGWDEVSIHSGIASDHKQIDLGSHFDYLYVYGGYHGAVTGNLGPDNDYLFATRPRAGIDVDAGGNFDDYYTLCARCETASFDLGAGPIQVDGQDAGSIRDFEYFRVFHATHSIAQSISVTGSEEFDNIDVAACNAEIHAGGGDDFLYAFPVPELCDDFASQLYGDDGNDQVFGTDGPDLLRGGAGDDFHYGRRGRDDIDGEAGADKAHGGPGRDLCLAEVKRSCEL</sequence>
<dbReference type="AlphaFoldDB" id="A0A5B1LHL0"/>